<comment type="subunit">
    <text evidence="10">Monomer.</text>
</comment>
<keyword evidence="13" id="KW-1185">Reference proteome</keyword>
<dbReference type="PRINTS" id="PR00927">
    <property type="entry name" value="ADPTRNSLCASE"/>
</dbReference>
<comment type="similarity">
    <text evidence="2 9">Belongs to the mitochondrial carrier (TC 2.A.29) family.</text>
</comment>
<dbReference type="HOGENOM" id="CLU_1393388_0_0_1"/>
<dbReference type="SUPFAM" id="SSF103506">
    <property type="entry name" value="Mitochondrial carrier"/>
    <property type="match status" value="1"/>
</dbReference>
<evidence type="ECO:0000313" key="13">
    <source>
        <dbReference type="Proteomes" id="UP000032141"/>
    </source>
</evidence>
<evidence type="ECO:0000256" key="4">
    <source>
        <dbReference type="ARBA" id="ARBA00022692"/>
    </source>
</evidence>
<evidence type="ECO:0000256" key="7">
    <source>
        <dbReference type="ARBA" id="ARBA00023136"/>
    </source>
</evidence>
<accession>A0A0D3ALQ1</accession>
<feature type="region of interest" description="Disordered" evidence="11">
    <location>
        <begin position="1"/>
        <end position="34"/>
    </location>
</feature>
<reference evidence="12" key="2">
    <citation type="submission" date="2015-03" db="UniProtKB">
        <authorList>
            <consortium name="EnsemblPlants"/>
        </authorList>
    </citation>
    <scope>IDENTIFICATION</scope>
</reference>
<dbReference type="PANTHER" id="PTHR45635:SF46">
    <property type="entry name" value="ADP_ATP TRANSLOCASE"/>
    <property type="match status" value="1"/>
</dbReference>
<feature type="repeat" description="Solcar" evidence="8">
    <location>
        <begin position="117"/>
        <end position="196"/>
    </location>
</feature>
<evidence type="ECO:0000256" key="1">
    <source>
        <dbReference type="ARBA" id="ARBA00004141"/>
    </source>
</evidence>
<organism evidence="12 13">
    <name type="scientific">Brassica oleracea var. oleracea</name>
    <dbReference type="NCBI Taxonomy" id="109376"/>
    <lineage>
        <taxon>Eukaryota</taxon>
        <taxon>Viridiplantae</taxon>
        <taxon>Streptophyta</taxon>
        <taxon>Embryophyta</taxon>
        <taxon>Tracheophyta</taxon>
        <taxon>Spermatophyta</taxon>
        <taxon>Magnoliopsida</taxon>
        <taxon>eudicotyledons</taxon>
        <taxon>Gunneridae</taxon>
        <taxon>Pentapetalae</taxon>
        <taxon>rosids</taxon>
        <taxon>malvids</taxon>
        <taxon>Brassicales</taxon>
        <taxon>Brassicaceae</taxon>
        <taxon>Brassiceae</taxon>
        <taxon>Brassica</taxon>
    </lineage>
</organism>
<dbReference type="InterPro" id="IPR018108">
    <property type="entry name" value="MCP_transmembrane"/>
</dbReference>
<keyword evidence="5" id="KW-0677">Repeat</keyword>
<evidence type="ECO:0000256" key="2">
    <source>
        <dbReference type="ARBA" id="ARBA00006375"/>
    </source>
</evidence>
<dbReference type="PROSITE" id="PS50920">
    <property type="entry name" value="SOLCAR"/>
    <property type="match status" value="1"/>
</dbReference>
<dbReference type="STRING" id="109376.A0A0D3ALQ1"/>
<dbReference type="Gramene" id="Bo2g034210.1">
    <property type="protein sequence ID" value="Bo2g034210.1"/>
    <property type="gene ID" value="Bo2g034210"/>
</dbReference>
<evidence type="ECO:0000256" key="9">
    <source>
        <dbReference type="RuleBase" id="RU000488"/>
    </source>
</evidence>
<reference evidence="12 13" key="1">
    <citation type="journal article" date="2014" name="Genome Biol.">
        <title>Transcriptome and methylome profiling reveals relics of genome dominance in the mesopolyploid Brassica oleracea.</title>
        <authorList>
            <person name="Parkin I.A."/>
            <person name="Koh C."/>
            <person name="Tang H."/>
            <person name="Robinson S.J."/>
            <person name="Kagale S."/>
            <person name="Clarke W.E."/>
            <person name="Town C.D."/>
            <person name="Nixon J."/>
            <person name="Krishnakumar V."/>
            <person name="Bidwell S.L."/>
            <person name="Denoeud F."/>
            <person name="Belcram H."/>
            <person name="Links M.G."/>
            <person name="Just J."/>
            <person name="Clarke C."/>
            <person name="Bender T."/>
            <person name="Huebert T."/>
            <person name="Mason A.S."/>
            <person name="Pires J.C."/>
            <person name="Barker G."/>
            <person name="Moore J."/>
            <person name="Walley P.G."/>
            <person name="Manoli S."/>
            <person name="Batley J."/>
            <person name="Edwards D."/>
            <person name="Nelson M.N."/>
            <person name="Wang X."/>
            <person name="Paterson A.H."/>
            <person name="King G."/>
            <person name="Bancroft I."/>
            <person name="Chalhoub B."/>
            <person name="Sharpe A.G."/>
        </authorList>
    </citation>
    <scope>NUCLEOTIDE SEQUENCE</scope>
    <source>
        <strain evidence="12 13">cv. TO1000</strain>
    </source>
</reference>
<keyword evidence="7 8" id="KW-0472">Membrane</keyword>
<dbReference type="EnsemblPlants" id="Bo2g034210.1">
    <property type="protein sequence ID" value="Bo2g034210.1"/>
    <property type="gene ID" value="Bo2g034210"/>
</dbReference>
<dbReference type="Proteomes" id="UP000032141">
    <property type="component" value="Chromosome C2"/>
</dbReference>
<dbReference type="GO" id="GO:0005471">
    <property type="term" value="F:ATP:ADP antiporter activity"/>
    <property type="evidence" value="ECO:0007669"/>
    <property type="project" value="UniProtKB-UniRule"/>
</dbReference>
<sequence length="196" mass="21888">LQSREPSSSSKPKRAASPSPRGRRQDSKECSTSSTAWSVKKESSVALNFSLKDLYRGLLRNSSTSREKNHHLFSGGLYFGGFVTVKEVLFEDKELALWGEMGFGLGCSEDKELTLWKRWVLAHGATTFAGLASYPLDTVRRRIMMQSGIENPMYSSTVDCWKKIYRSEGLASFYHGALSNMCRSIGSAAILFCMMK</sequence>
<dbReference type="AlphaFoldDB" id="A0A0D3ALQ1"/>
<proteinExistence type="inferred from homology"/>
<dbReference type="eggNOG" id="KOG0749">
    <property type="taxonomic scope" value="Eukaryota"/>
</dbReference>
<evidence type="ECO:0000256" key="11">
    <source>
        <dbReference type="SAM" id="MobiDB-lite"/>
    </source>
</evidence>
<comment type="subcellular location">
    <subcellularLocation>
        <location evidence="1 10">Membrane</location>
        <topology evidence="1 10">Multi-pass membrane protein</topology>
    </subcellularLocation>
</comment>
<evidence type="ECO:0000313" key="12">
    <source>
        <dbReference type="EnsemblPlants" id="Bo2g034210.1"/>
    </source>
</evidence>
<evidence type="ECO:0000256" key="6">
    <source>
        <dbReference type="ARBA" id="ARBA00022989"/>
    </source>
</evidence>
<dbReference type="InterPro" id="IPR023395">
    <property type="entry name" value="MCP_dom_sf"/>
</dbReference>
<dbReference type="Gene3D" id="1.50.40.10">
    <property type="entry name" value="Mitochondrial carrier domain"/>
    <property type="match status" value="1"/>
</dbReference>
<dbReference type="PANTHER" id="PTHR45635">
    <property type="entry name" value="ADP,ATP CARRIER PROTEIN 1-RELATED-RELATED"/>
    <property type="match status" value="1"/>
</dbReference>
<keyword evidence="4 8" id="KW-0812">Transmembrane</keyword>
<dbReference type="InterPro" id="IPR002113">
    <property type="entry name" value="ADT_euk_type"/>
</dbReference>
<dbReference type="GO" id="GO:1990544">
    <property type="term" value="P:mitochondrial ATP transmembrane transport"/>
    <property type="evidence" value="ECO:0007669"/>
    <property type="project" value="InterPro"/>
</dbReference>
<keyword evidence="3 9" id="KW-0813">Transport</keyword>
<protein>
    <recommendedName>
        <fullName evidence="10">ADP/ATP translocase</fullName>
    </recommendedName>
    <alternativeName>
        <fullName evidence="10">ADP,ATP carrier protein</fullName>
    </alternativeName>
</protein>
<keyword evidence="6" id="KW-1133">Transmembrane helix</keyword>
<name>A0A0D3ALQ1_BRAOL</name>
<evidence type="ECO:0000256" key="3">
    <source>
        <dbReference type="ARBA" id="ARBA00022448"/>
    </source>
</evidence>
<evidence type="ECO:0000256" key="10">
    <source>
        <dbReference type="RuleBase" id="RU368008"/>
    </source>
</evidence>
<dbReference type="GO" id="GO:0140021">
    <property type="term" value="P:mitochondrial ADP transmembrane transport"/>
    <property type="evidence" value="ECO:0007669"/>
    <property type="project" value="InterPro"/>
</dbReference>
<feature type="compositionally biased region" description="Low complexity" evidence="11">
    <location>
        <begin position="1"/>
        <end position="20"/>
    </location>
</feature>
<evidence type="ECO:0000256" key="8">
    <source>
        <dbReference type="PROSITE-ProRule" id="PRU00282"/>
    </source>
</evidence>
<dbReference type="GO" id="GO:0005743">
    <property type="term" value="C:mitochondrial inner membrane"/>
    <property type="evidence" value="ECO:0007669"/>
    <property type="project" value="InterPro"/>
</dbReference>
<evidence type="ECO:0000256" key="5">
    <source>
        <dbReference type="ARBA" id="ARBA00022737"/>
    </source>
</evidence>
<dbReference type="Pfam" id="PF00153">
    <property type="entry name" value="Mito_carr"/>
    <property type="match status" value="1"/>
</dbReference>
<comment type="function">
    <text evidence="10">Catalyzes the exchange of ADP and ATP across the membrane.</text>
</comment>